<dbReference type="Proteomes" id="UP000886998">
    <property type="component" value="Unassembled WGS sequence"/>
</dbReference>
<reference evidence="2" key="1">
    <citation type="submission" date="2020-08" db="EMBL/GenBank/DDBJ databases">
        <title>Multicomponent nature underlies the extraordinary mechanical properties of spider dragline silk.</title>
        <authorList>
            <person name="Kono N."/>
            <person name="Nakamura H."/>
            <person name="Mori M."/>
            <person name="Yoshida Y."/>
            <person name="Ohtoshi R."/>
            <person name="Malay A.D."/>
            <person name="Moran D.A.P."/>
            <person name="Tomita M."/>
            <person name="Numata K."/>
            <person name="Arakawa K."/>
        </authorList>
    </citation>
    <scope>NUCLEOTIDE SEQUENCE</scope>
</reference>
<dbReference type="AlphaFoldDB" id="A0A8X7CJ45"/>
<sequence length="81" mass="9198">MGPALVMVVVWLLLVMGDADEVLKKDMRLKTGAFARRMVKFSRALRIALRRKKRDGRCTVYLVTVNVNEGSFCVDVNWIIG</sequence>
<feature type="signal peptide" evidence="1">
    <location>
        <begin position="1"/>
        <end position="19"/>
    </location>
</feature>
<accession>A0A8X7CJ45</accession>
<dbReference type="EMBL" id="BMAV01017440">
    <property type="protein sequence ID" value="GFY69081.1"/>
    <property type="molecule type" value="Genomic_DNA"/>
</dbReference>
<organism evidence="2 3">
    <name type="scientific">Trichonephila inaurata madagascariensis</name>
    <dbReference type="NCBI Taxonomy" id="2747483"/>
    <lineage>
        <taxon>Eukaryota</taxon>
        <taxon>Metazoa</taxon>
        <taxon>Ecdysozoa</taxon>
        <taxon>Arthropoda</taxon>
        <taxon>Chelicerata</taxon>
        <taxon>Arachnida</taxon>
        <taxon>Araneae</taxon>
        <taxon>Araneomorphae</taxon>
        <taxon>Entelegynae</taxon>
        <taxon>Araneoidea</taxon>
        <taxon>Nephilidae</taxon>
        <taxon>Trichonephila</taxon>
        <taxon>Trichonephila inaurata</taxon>
    </lineage>
</organism>
<evidence type="ECO:0000313" key="2">
    <source>
        <dbReference type="EMBL" id="GFY69081.1"/>
    </source>
</evidence>
<evidence type="ECO:0000256" key="1">
    <source>
        <dbReference type="SAM" id="SignalP"/>
    </source>
</evidence>
<proteinExistence type="predicted"/>
<name>A0A8X7CJ45_9ARAC</name>
<protein>
    <recommendedName>
        <fullName evidence="4">Secreted protein</fullName>
    </recommendedName>
</protein>
<comment type="caution">
    <text evidence="2">The sequence shown here is derived from an EMBL/GenBank/DDBJ whole genome shotgun (WGS) entry which is preliminary data.</text>
</comment>
<evidence type="ECO:0008006" key="4">
    <source>
        <dbReference type="Google" id="ProtNLM"/>
    </source>
</evidence>
<keyword evidence="1" id="KW-0732">Signal</keyword>
<feature type="chain" id="PRO_5036448222" description="Secreted protein" evidence="1">
    <location>
        <begin position="20"/>
        <end position="81"/>
    </location>
</feature>
<keyword evidence="3" id="KW-1185">Reference proteome</keyword>
<evidence type="ECO:0000313" key="3">
    <source>
        <dbReference type="Proteomes" id="UP000886998"/>
    </source>
</evidence>
<gene>
    <name evidence="2" type="ORF">TNIN_440521</name>
</gene>